<evidence type="ECO:0000256" key="1">
    <source>
        <dbReference type="SAM" id="Phobius"/>
    </source>
</evidence>
<sequence>MATVGYLLFWLIQIYLWILIARVVLDLVGMLARDWTPTGVLMVMANAVYSLTDPPLRFLGRFIPPLRFGAIALDMGFLALFFGLQILARIVIWVF</sequence>
<keyword evidence="1" id="KW-0812">Transmembrane</keyword>
<dbReference type="EMBL" id="JAUSQW010000001">
    <property type="protein sequence ID" value="MDP9800243.1"/>
    <property type="molecule type" value="Genomic_DNA"/>
</dbReference>
<evidence type="ECO:0000313" key="2">
    <source>
        <dbReference type="EMBL" id="MDP9800243.1"/>
    </source>
</evidence>
<keyword evidence="3" id="KW-1185">Reference proteome</keyword>
<comment type="caution">
    <text evidence="2">The sequence shown here is derived from an EMBL/GenBank/DDBJ whole genome shotgun (WGS) entry which is preliminary data.</text>
</comment>
<organism evidence="2 3">
    <name type="scientific">Arcanobacterium wilhelmae</name>
    <dbReference type="NCBI Taxonomy" id="1803177"/>
    <lineage>
        <taxon>Bacteria</taxon>
        <taxon>Bacillati</taxon>
        <taxon>Actinomycetota</taxon>
        <taxon>Actinomycetes</taxon>
        <taxon>Actinomycetales</taxon>
        <taxon>Actinomycetaceae</taxon>
        <taxon>Arcanobacterium</taxon>
    </lineage>
</organism>
<feature type="transmembrane region" description="Helical" evidence="1">
    <location>
        <begin position="71"/>
        <end position="92"/>
    </location>
</feature>
<keyword evidence="1" id="KW-0472">Membrane</keyword>
<feature type="transmembrane region" description="Helical" evidence="1">
    <location>
        <begin position="6"/>
        <end position="25"/>
    </location>
</feature>
<reference evidence="2 3" key="1">
    <citation type="submission" date="2023-07" db="EMBL/GenBank/DDBJ databases">
        <title>Sequencing the genomes of 1000 actinobacteria strains.</title>
        <authorList>
            <person name="Klenk H.-P."/>
        </authorList>
    </citation>
    <scope>NUCLEOTIDE SEQUENCE [LARGE SCALE GENOMIC DNA]</scope>
    <source>
        <strain evidence="2 3">DSM 102162</strain>
    </source>
</reference>
<dbReference type="InterPro" id="IPR003425">
    <property type="entry name" value="CCB3/YggT"/>
</dbReference>
<accession>A0ABT9N957</accession>
<dbReference type="RefSeq" id="WP_278057640.1">
    <property type="nucleotide sequence ID" value="NZ_CP121247.1"/>
</dbReference>
<dbReference type="Pfam" id="PF02325">
    <property type="entry name" value="CCB3_YggT"/>
    <property type="match status" value="1"/>
</dbReference>
<protein>
    <submittedName>
        <fullName evidence="2">YggT family protein</fullName>
    </submittedName>
</protein>
<dbReference type="Proteomes" id="UP001235966">
    <property type="component" value="Unassembled WGS sequence"/>
</dbReference>
<evidence type="ECO:0000313" key="3">
    <source>
        <dbReference type="Proteomes" id="UP001235966"/>
    </source>
</evidence>
<keyword evidence="1" id="KW-1133">Transmembrane helix</keyword>
<gene>
    <name evidence="2" type="ORF">J2S49_000319</name>
</gene>
<name>A0ABT9N957_9ACTO</name>
<proteinExistence type="predicted"/>